<evidence type="ECO:0000313" key="2">
    <source>
        <dbReference type="EMBL" id="EGO29594.1"/>
    </source>
</evidence>
<dbReference type="RefSeq" id="XP_007313836.1">
    <property type="nucleotide sequence ID" value="XM_007313774.1"/>
</dbReference>
<gene>
    <name evidence="2" type="ORF">SERLADRAFT_365590</name>
</gene>
<dbReference type="EMBL" id="GL945429">
    <property type="protein sequence ID" value="EGO29594.1"/>
    <property type="molecule type" value="Genomic_DNA"/>
</dbReference>
<reference evidence="2" key="1">
    <citation type="submission" date="2011-04" db="EMBL/GenBank/DDBJ databases">
        <title>Evolution of plant cell wall degrading machinery underlies the functional diversity of forest fungi.</title>
        <authorList>
            <consortium name="US DOE Joint Genome Institute (JGI-PGF)"/>
            <person name="Eastwood D.C."/>
            <person name="Floudas D."/>
            <person name="Binder M."/>
            <person name="Majcherczyk A."/>
            <person name="Schneider P."/>
            <person name="Aerts A."/>
            <person name="Asiegbu F.O."/>
            <person name="Baker S.E."/>
            <person name="Barry K."/>
            <person name="Bendiksby M."/>
            <person name="Blumentritt M."/>
            <person name="Coutinho P.M."/>
            <person name="Cullen D."/>
            <person name="Cullen D."/>
            <person name="Gathman A."/>
            <person name="Goodell B."/>
            <person name="Henrissat B."/>
            <person name="Ihrmark K."/>
            <person name="Kauserud H."/>
            <person name="Kohler A."/>
            <person name="LaButti K."/>
            <person name="Lapidus A."/>
            <person name="Lavin J.L."/>
            <person name="Lee Y.-H."/>
            <person name="Lindquist E."/>
            <person name="Lilly W."/>
            <person name="Lucas S."/>
            <person name="Morin E."/>
            <person name="Murat C."/>
            <person name="Oguiza J.A."/>
            <person name="Park J."/>
            <person name="Pisabarro A.G."/>
            <person name="Riley R."/>
            <person name="Rosling A."/>
            <person name="Salamov A."/>
            <person name="Schmidt O."/>
            <person name="Schmutz J."/>
            <person name="Skrede I."/>
            <person name="Stenlid J."/>
            <person name="Wiebenga A."/>
            <person name="Xie X."/>
            <person name="Kues U."/>
            <person name="Hibbett D.S."/>
            <person name="Hoffmeister D."/>
            <person name="Hogberg N."/>
            <person name="Martin F."/>
            <person name="Grigoriev I.V."/>
            <person name="Watkinson S.C."/>
        </authorList>
    </citation>
    <scope>NUCLEOTIDE SEQUENCE</scope>
    <source>
        <strain evidence="2">S7.9</strain>
    </source>
</reference>
<accession>F8NGV2</accession>
<name>F8NGV2_SERL9</name>
<evidence type="ECO:0000256" key="1">
    <source>
        <dbReference type="SAM" id="MobiDB-lite"/>
    </source>
</evidence>
<dbReference type="GeneID" id="18810102"/>
<organism>
    <name type="scientific">Serpula lacrymans var. lacrymans (strain S7.9)</name>
    <name type="common">Dry rot fungus</name>
    <dbReference type="NCBI Taxonomy" id="578457"/>
    <lineage>
        <taxon>Eukaryota</taxon>
        <taxon>Fungi</taxon>
        <taxon>Dikarya</taxon>
        <taxon>Basidiomycota</taxon>
        <taxon>Agaricomycotina</taxon>
        <taxon>Agaricomycetes</taxon>
        <taxon>Agaricomycetidae</taxon>
        <taxon>Boletales</taxon>
        <taxon>Coniophorineae</taxon>
        <taxon>Serpulaceae</taxon>
        <taxon>Serpula</taxon>
    </lineage>
</organism>
<protein>
    <submittedName>
        <fullName evidence="2">Uncharacterized protein</fullName>
    </submittedName>
</protein>
<dbReference type="Proteomes" id="UP000008064">
    <property type="component" value="Unassembled WGS sequence"/>
</dbReference>
<proteinExistence type="predicted"/>
<dbReference type="HOGENOM" id="CLU_3015639_0_0_1"/>
<sequence>MGADPDLEHWLLLTAEDVFFGYSANDKLRRNGAMPRRPKSHRTISCRGKDPTLPVW</sequence>
<dbReference type="AlphaFoldDB" id="F8NGV2"/>
<dbReference type="KEGG" id="sla:SERLADRAFT_365590"/>
<feature type="region of interest" description="Disordered" evidence="1">
    <location>
        <begin position="31"/>
        <end position="56"/>
    </location>
</feature>